<organism evidence="1">
    <name type="scientific">Zooxanthella nutricula</name>
    <dbReference type="NCBI Taxonomy" id="1333877"/>
    <lineage>
        <taxon>Eukaryota</taxon>
        <taxon>Sar</taxon>
        <taxon>Alveolata</taxon>
        <taxon>Dinophyceae</taxon>
        <taxon>Peridiniales</taxon>
        <taxon>Peridiniales incertae sedis</taxon>
        <taxon>Zooxanthella</taxon>
    </lineage>
</organism>
<name>A0A7S2PGF3_9DINO</name>
<reference evidence="1" key="1">
    <citation type="submission" date="2021-01" db="EMBL/GenBank/DDBJ databases">
        <authorList>
            <person name="Corre E."/>
            <person name="Pelletier E."/>
            <person name="Niang G."/>
            <person name="Scheremetjew M."/>
            <person name="Finn R."/>
            <person name="Kale V."/>
            <person name="Holt S."/>
            <person name="Cochrane G."/>
            <person name="Meng A."/>
            <person name="Brown T."/>
            <person name="Cohen L."/>
        </authorList>
    </citation>
    <scope>NUCLEOTIDE SEQUENCE</scope>
    <source>
        <strain evidence="1">RCC3387</strain>
    </source>
</reference>
<proteinExistence type="predicted"/>
<evidence type="ECO:0000313" key="1">
    <source>
        <dbReference type="EMBL" id="CAD9596541.1"/>
    </source>
</evidence>
<accession>A0A7S2PGF3</accession>
<sequence>MDRCEVHWAGTVQSEPSIATYECWLKGASPRESDWYTKFHGPSEQSCAGAPIYNGWSMGEEDCRSKCTLDTACKFYGIWPHSHDGQHWCALTSACSGFVPTPGFAVTVYTKGSTHTRASLVEVWRHGGARFHRRGSTGFLSRDAVLLQADASRALARDPRALAAEL</sequence>
<protein>
    <recommendedName>
        <fullName evidence="2">Apple domain-containing protein</fullName>
    </recommendedName>
</protein>
<evidence type="ECO:0008006" key="2">
    <source>
        <dbReference type="Google" id="ProtNLM"/>
    </source>
</evidence>
<dbReference type="EMBL" id="HBGW01057323">
    <property type="protein sequence ID" value="CAD9596541.1"/>
    <property type="molecule type" value="Transcribed_RNA"/>
</dbReference>
<gene>
    <name evidence="1" type="ORF">BRAN1462_LOCUS36439</name>
</gene>
<dbReference type="AlphaFoldDB" id="A0A7S2PGF3"/>